<gene>
    <name evidence="2" type="ordered locus">Sinac_6371</name>
</gene>
<dbReference type="OrthoDB" id="256443at2"/>
<name>L0DP58_SINAD</name>
<proteinExistence type="predicted"/>
<feature type="transmembrane region" description="Helical" evidence="1">
    <location>
        <begin position="423"/>
        <end position="443"/>
    </location>
</feature>
<organism evidence="2 3">
    <name type="scientific">Singulisphaera acidiphila (strain ATCC BAA-1392 / DSM 18658 / VKM B-2454 / MOB10)</name>
    <dbReference type="NCBI Taxonomy" id="886293"/>
    <lineage>
        <taxon>Bacteria</taxon>
        <taxon>Pseudomonadati</taxon>
        <taxon>Planctomycetota</taxon>
        <taxon>Planctomycetia</taxon>
        <taxon>Isosphaerales</taxon>
        <taxon>Isosphaeraceae</taxon>
        <taxon>Singulisphaera</taxon>
    </lineage>
</organism>
<dbReference type="KEGG" id="saci:Sinac_6371"/>
<dbReference type="STRING" id="886293.Sinac_6371"/>
<accession>L0DP58</accession>
<evidence type="ECO:0008006" key="4">
    <source>
        <dbReference type="Google" id="ProtNLM"/>
    </source>
</evidence>
<feature type="transmembrane region" description="Helical" evidence="1">
    <location>
        <begin position="551"/>
        <end position="573"/>
    </location>
</feature>
<dbReference type="eggNOG" id="COG1277">
    <property type="taxonomic scope" value="Bacteria"/>
</dbReference>
<evidence type="ECO:0000256" key="1">
    <source>
        <dbReference type="SAM" id="Phobius"/>
    </source>
</evidence>
<feature type="transmembrane region" description="Helical" evidence="1">
    <location>
        <begin position="320"/>
        <end position="342"/>
    </location>
</feature>
<dbReference type="Proteomes" id="UP000010798">
    <property type="component" value="Chromosome"/>
</dbReference>
<dbReference type="EMBL" id="CP003364">
    <property type="protein sequence ID" value="AGA30451.1"/>
    <property type="molecule type" value="Genomic_DNA"/>
</dbReference>
<feature type="transmembrane region" description="Helical" evidence="1">
    <location>
        <begin position="455"/>
        <end position="478"/>
    </location>
</feature>
<dbReference type="PANTHER" id="PTHR43471">
    <property type="entry name" value="ABC TRANSPORTER PERMEASE"/>
    <property type="match status" value="1"/>
</dbReference>
<keyword evidence="1" id="KW-1133">Transmembrane helix</keyword>
<keyword evidence="1" id="KW-0472">Membrane</keyword>
<dbReference type="Pfam" id="PF12679">
    <property type="entry name" value="ABC2_membrane_2"/>
    <property type="match status" value="1"/>
</dbReference>
<keyword evidence="3" id="KW-1185">Reference proteome</keyword>
<dbReference type="HOGENOM" id="CLU_424457_0_0_0"/>
<dbReference type="RefSeq" id="WP_015249534.1">
    <property type="nucleotide sequence ID" value="NC_019892.1"/>
</dbReference>
<feature type="transmembrane region" description="Helical" evidence="1">
    <location>
        <begin position="484"/>
        <end position="504"/>
    </location>
</feature>
<feature type="transmembrane region" description="Helical" evidence="1">
    <location>
        <begin position="182"/>
        <end position="202"/>
    </location>
</feature>
<reference evidence="2 3" key="1">
    <citation type="submission" date="2012-02" db="EMBL/GenBank/DDBJ databases">
        <title>Complete sequence of chromosome of Singulisphaera acidiphila DSM 18658.</title>
        <authorList>
            <consortium name="US DOE Joint Genome Institute (JGI-PGF)"/>
            <person name="Lucas S."/>
            <person name="Copeland A."/>
            <person name="Lapidus A."/>
            <person name="Glavina del Rio T."/>
            <person name="Dalin E."/>
            <person name="Tice H."/>
            <person name="Bruce D."/>
            <person name="Goodwin L."/>
            <person name="Pitluck S."/>
            <person name="Peters L."/>
            <person name="Ovchinnikova G."/>
            <person name="Chertkov O."/>
            <person name="Kyrpides N."/>
            <person name="Mavromatis K."/>
            <person name="Ivanova N."/>
            <person name="Brettin T."/>
            <person name="Detter J.C."/>
            <person name="Han C."/>
            <person name="Larimer F."/>
            <person name="Land M."/>
            <person name="Hauser L."/>
            <person name="Markowitz V."/>
            <person name="Cheng J.-F."/>
            <person name="Hugenholtz P."/>
            <person name="Woyke T."/>
            <person name="Wu D."/>
            <person name="Tindall B."/>
            <person name="Pomrenke H."/>
            <person name="Brambilla E."/>
            <person name="Klenk H.-P."/>
            <person name="Eisen J.A."/>
        </authorList>
    </citation>
    <scope>NUCLEOTIDE SEQUENCE [LARGE SCALE GENOMIC DNA]</scope>
    <source>
        <strain evidence="3">ATCC BAA-1392 / DSM 18658 / VKM B-2454 / MOB10</strain>
    </source>
</reference>
<sequence length="618" mass="68280">MLPGPVFNVELLTTARRIRYYVFRSIYGVTLLYFIWQNGPEYRAWRFQSHVGELSIQEMARLGWTLFTTILIVQSVAVLLLTPALVAGVIAEERQRKTLHYLLASRLSSGEIILGKLAARMLHLGVFVAISLPIMSMLSLFGGVDPMVVLLTFAVTMTSAFFLSALSILVSTHARRPREAISLAYVLELYWIFGPTFMGILMPRGGPLWTQAYQWIKPVNDWIAPTSPFNAFIVMSRLGSGNADAILHFCGWMMGLQTAYGLLFVVIAVLRLRGINRREGEGRMTAQLTALRRGGRLLPRPECGDDAMMWKERYVSRTSLVTKIAMIVIVFMVLCGLSYLTYDSAKPAFIEVLAFGYGVFGVYADRQQFNMYLRFVCTAMYMILAIAVASSASSGLTSEREEDTWTSLVATPMDGLEIIRAKMIGAIWGQRWLVGVLILHWLLGLAAGSIHPLGVVAVALETTVYLWFAIALGTYYSVGAKTSARALVATVGTMILVNGAYLMCCIPLSTWNWLHAVGVTPMVEAVSLISFPDFSSLSLGRVRGGALWDEIDLMASAFVSVLCYTVAALALTLRTLDRFDVEAGRPSRESAVPPSTLIAFDEVVDVKRAVELEDEDLS</sequence>
<keyword evidence="1" id="KW-0812">Transmembrane</keyword>
<dbReference type="AlphaFoldDB" id="L0DP58"/>
<feature type="transmembrane region" description="Helical" evidence="1">
    <location>
        <begin position="348"/>
        <end position="364"/>
    </location>
</feature>
<feature type="transmembrane region" description="Helical" evidence="1">
    <location>
        <begin position="245"/>
        <end position="270"/>
    </location>
</feature>
<feature type="transmembrane region" description="Helical" evidence="1">
    <location>
        <begin position="121"/>
        <end position="141"/>
    </location>
</feature>
<protein>
    <recommendedName>
        <fullName evidence="4">ABC-type transport system involved in multi-copper enzyme maturation, permease component</fullName>
    </recommendedName>
</protein>
<dbReference type="GO" id="GO:0140359">
    <property type="term" value="F:ABC-type transporter activity"/>
    <property type="evidence" value="ECO:0007669"/>
    <property type="project" value="InterPro"/>
</dbReference>
<evidence type="ECO:0000313" key="2">
    <source>
        <dbReference type="EMBL" id="AGA30451.1"/>
    </source>
</evidence>
<dbReference type="GO" id="GO:0005886">
    <property type="term" value="C:plasma membrane"/>
    <property type="evidence" value="ECO:0007669"/>
    <property type="project" value="UniProtKB-SubCell"/>
</dbReference>
<feature type="transmembrane region" description="Helical" evidence="1">
    <location>
        <begin position="64"/>
        <end position="91"/>
    </location>
</feature>
<feature type="transmembrane region" description="Helical" evidence="1">
    <location>
        <begin position="20"/>
        <end position="36"/>
    </location>
</feature>
<evidence type="ECO:0000313" key="3">
    <source>
        <dbReference type="Proteomes" id="UP000010798"/>
    </source>
</evidence>
<feature type="transmembrane region" description="Helical" evidence="1">
    <location>
        <begin position="147"/>
        <end position="170"/>
    </location>
</feature>